<evidence type="ECO:0000313" key="4">
    <source>
        <dbReference type="Proteomes" id="UP000779233"/>
    </source>
</evidence>
<dbReference type="AlphaFoldDB" id="A0A8S4HIS5"/>
<dbReference type="EMBL" id="CAJZCX010000010">
    <property type="protein sequence ID" value="CAG9480070.1"/>
    <property type="molecule type" value="Genomic_DNA"/>
</dbReference>
<dbReference type="Proteomes" id="UP000779233">
    <property type="component" value="Unassembled WGS sequence"/>
</dbReference>
<feature type="compositionally biased region" description="Basic and acidic residues" evidence="1">
    <location>
        <begin position="248"/>
        <end position="261"/>
    </location>
</feature>
<feature type="region of interest" description="Disordered" evidence="1">
    <location>
        <begin position="287"/>
        <end position="317"/>
    </location>
</feature>
<protein>
    <submittedName>
        <fullName evidence="3">(malaria parasite P. vivax) hypothetical protein</fullName>
    </submittedName>
</protein>
<keyword evidence="2" id="KW-1133">Transmembrane helix</keyword>
<gene>
    <name evidence="3" type="ORF">PVW1_050040300</name>
</gene>
<comment type="caution">
    <text evidence="3">The sequence shown here is derived from an EMBL/GenBank/DDBJ whole genome shotgun (WGS) entry which is preliminary data.</text>
</comment>
<keyword evidence="2" id="KW-0812">Transmembrane</keyword>
<organism evidence="3 4">
    <name type="scientific">Plasmodium vivax</name>
    <name type="common">malaria parasite P. vivax</name>
    <dbReference type="NCBI Taxonomy" id="5855"/>
    <lineage>
        <taxon>Eukaryota</taxon>
        <taxon>Sar</taxon>
        <taxon>Alveolata</taxon>
        <taxon>Apicomplexa</taxon>
        <taxon>Aconoidasida</taxon>
        <taxon>Haemosporida</taxon>
        <taxon>Plasmodiidae</taxon>
        <taxon>Plasmodium</taxon>
        <taxon>Plasmodium (Plasmodium)</taxon>
    </lineage>
</organism>
<evidence type="ECO:0000256" key="2">
    <source>
        <dbReference type="SAM" id="Phobius"/>
    </source>
</evidence>
<proteinExistence type="predicted"/>
<feature type="transmembrane region" description="Helical" evidence="2">
    <location>
        <begin position="396"/>
        <end position="422"/>
    </location>
</feature>
<dbReference type="VEuPathDB" id="PlasmoDB:PVPAM_050042600"/>
<accession>A0A8S4HIS5</accession>
<evidence type="ECO:0000313" key="3">
    <source>
        <dbReference type="EMBL" id="CAG9480070.1"/>
    </source>
</evidence>
<evidence type="ECO:0000256" key="1">
    <source>
        <dbReference type="SAM" id="MobiDB-lite"/>
    </source>
</evidence>
<keyword evidence="2" id="KW-0472">Membrane</keyword>
<feature type="compositionally biased region" description="Polar residues" evidence="1">
    <location>
        <begin position="287"/>
        <end position="297"/>
    </location>
</feature>
<feature type="region of interest" description="Disordered" evidence="1">
    <location>
        <begin position="160"/>
        <end position="272"/>
    </location>
</feature>
<reference evidence="3" key="1">
    <citation type="submission" date="2021-09" db="EMBL/GenBank/DDBJ databases">
        <authorList>
            <consortium name="Pathogen Informatics"/>
        </authorList>
    </citation>
    <scope>NUCLEOTIDE SEQUENCE</scope>
    <source>
        <strain evidence="3">PvW1</strain>
    </source>
</reference>
<feature type="compositionally biased region" description="Polar residues" evidence="1">
    <location>
        <begin position="233"/>
        <end position="242"/>
    </location>
</feature>
<name>A0A8S4HIS5_PLAVI</name>
<sequence length="465" mass="52068">MAVRRGTPYRYAYSFRNYKQPECITKYYNYQQEIQKQIDELKKINQKHFCRRCQGIRKNILDKHKELKYCYDYDLLRNRLIDDGEIKDFLGKCLQPSECSYNGTSNVRNSSTLKRESENACEGKKDCNKGAAPPQVLAGKLQQVLNPQSSRTNIPARQENLNIEQPHAERGGSTKANPTLDHKKNISITNDSVVVQPEATDHKGIHPYSTSRELSIPEQPPPPSQHSLPSELDNSSNDSSPRVNPGSESREKAIAEEKDSEAFSLGNDQHGPQYVRSSALVAQELRSTTSAGQNSDVTPLDSKISGAGNLDEKPTGGEDRIAITLGDINSGSRVVDNFAHRILDLGRDFLNSTLTDDRGGGGSYVNQTFFETPVNELLPDESIGDNSETPFKKYTAMALAPTGIIMLMTLLTKFTPLGMLFTKKNRNKRNDMKENIERILLLESPAKTEESSYSFAYSPSQYWET</sequence>